<dbReference type="EMBL" id="BK015807">
    <property type="protein sequence ID" value="DAE26090.1"/>
    <property type="molecule type" value="Genomic_DNA"/>
</dbReference>
<sequence length="282" mass="33159">MKFGRNYDTEIMELNQKTTGLRTDTDNNKSDIISIGNEFGKYKLEMNNIVKSLLEEHHNLLKEYNDLRIVIMNLKEDAKKEIEIKDTTDMMTCADICDQLTDVKYLNPTSLKYYLYELGLLTLSINKRLNTYKAVSNYKDISTDISQYMHVKGRVITFDKDAIEYFKKHLNDLRESANKYTRKLEQFSKSKDNIDTLQVKNYEDEIKSICGIGNNFDKSKWSKIYNIYKKNHPNFWNEHKKYADTYMLEHPNEKRPTVIAYLVQQCGDGDVLLRIACELFVA</sequence>
<reference evidence="1" key="1">
    <citation type="journal article" date="2021" name="Proc. Natl. Acad. Sci. U.S.A.">
        <title>A Catalog of Tens of Thousands of Viruses from Human Metagenomes Reveals Hidden Associations with Chronic Diseases.</title>
        <authorList>
            <person name="Tisza M.J."/>
            <person name="Buck C.B."/>
        </authorList>
    </citation>
    <scope>NUCLEOTIDE SEQUENCE</scope>
    <source>
        <strain evidence="1">CtEkS11</strain>
    </source>
</reference>
<organism evidence="1">
    <name type="scientific">Siphoviridae sp. ctEkS11</name>
    <dbReference type="NCBI Taxonomy" id="2827272"/>
    <lineage>
        <taxon>Viruses</taxon>
        <taxon>Duplodnaviria</taxon>
        <taxon>Heunggongvirae</taxon>
        <taxon>Uroviricota</taxon>
        <taxon>Caudoviricetes</taxon>
    </lineage>
</organism>
<name>A0A8S5R4P1_9CAUD</name>
<evidence type="ECO:0000313" key="1">
    <source>
        <dbReference type="EMBL" id="DAE26090.1"/>
    </source>
</evidence>
<accession>A0A8S5R4P1</accession>
<protein>
    <submittedName>
        <fullName evidence="1">Uncharacterized protein</fullName>
    </submittedName>
</protein>
<proteinExistence type="predicted"/>